<feature type="transmembrane region" description="Helical" evidence="1">
    <location>
        <begin position="6"/>
        <end position="29"/>
    </location>
</feature>
<dbReference type="RefSeq" id="WP_379837949.1">
    <property type="nucleotide sequence ID" value="NZ_JBHRYQ010000001.1"/>
</dbReference>
<protein>
    <submittedName>
        <fullName evidence="2">Uncharacterized protein</fullName>
    </submittedName>
</protein>
<gene>
    <name evidence="2" type="ORF">ACFOOI_10950</name>
</gene>
<accession>A0ABV7YX69</accession>
<evidence type="ECO:0000313" key="3">
    <source>
        <dbReference type="Proteomes" id="UP001595616"/>
    </source>
</evidence>
<sequence length="119" mass="12690">MLYILIIVVGGILSYFGPWWVIAPVCLVLSAWKAKDAKEAGLTAAAAAVTLWVGYATYLNVVAEVDLSAKIADLFTGGVGFLSKVPKVAFIFTIMTLIISTVSSFSGMAGVHIRQFFKA</sequence>
<reference evidence="3" key="1">
    <citation type="journal article" date="2019" name="Int. J. Syst. Evol. Microbiol.">
        <title>The Global Catalogue of Microorganisms (GCM) 10K type strain sequencing project: providing services to taxonomists for standard genome sequencing and annotation.</title>
        <authorList>
            <consortium name="The Broad Institute Genomics Platform"/>
            <consortium name="The Broad Institute Genome Sequencing Center for Infectious Disease"/>
            <person name="Wu L."/>
            <person name="Ma J."/>
        </authorList>
    </citation>
    <scope>NUCLEOTIDE SEQUENCE [LARGE SCALE GENOMIC DNA]</scope>
    <source>
        <strain evidence="3">CECT 7956</strain>
    </source>
</reference>
<proteinExistence type="predicted"/>
<evidence type="ECO:0000313" key="2">
    <source>
        <dbReference type="EMBL" id="MFC3811174.1"/>
    </source>
</evidence>
<evidence type="ECO:0000256" key="1">
    <source>
        <dbReference type="SAM" id="Phobius"/>
    </source>
</evidence>
<dbReference type="EMBL" id="JBHRYQ010000001">
    <property type="protein sequence ID" value="MFC3811174.1"/>
    <property type="molecule type" value="Genomic_DNA"/>
</dbReference>
<organism evidence="2 3">
    <name type="scientific">Lacihabitans lacunae</name>
    <dbReference type="NCBI Taxonomy" id="1028214"/>
    <lineage>
        <taxon>Bacteria</taxon>
        <taxon>Pseudomonadati</taxon>
        <taxon>Bacteroidota</taxon>
        <taxon>Cytophagia</taxon>
        <taxon>Cytophagales</taxon>
        <taxon>Leadbetterellaceae</taxon>
        <taxon>Lacihabitans</taxon>
    </lineage>
</organism>
<feature type="transmembrane region" description="Helical" evidence="1">
    <location>
        <begin position="41"/>
        <end position="58"/>
    </location>
</feature>
<keyword evidence="3" id="KW-1185">Reference proteome</keyword>
<feature type="transmembrane region" description="Helical" evidence="1">
    <location>
        <begin position="88"/>
        <end position="111"/>
    </location>
</feature>
<dbReference type="Proteomes" id="UP001595616">
    <property type="component" value="Unassembled WGS sequence"/>
</dbReference>
<name>A0ABV7YX69_9BACT</name>
<comment type="caution">
    <text evidence="2">The sequence shown here is derived from an EMBL/GenBank/DDBJ whole genome shotgun (WGS) entry which is preliminary data.</text>
</comment>
<keyword evidence="1" id="KW-0812">Transmembrane</keyword>
<keyword evidence="1" id="KW-1133">Transmembrane helix</keyword>
<keyword evidence="1" id="KW-0472">Membrane</keyword>